<evidence type="ECO:0000256" key="10">
    <source>
        <dbReference type="ARBA" id="ARBA00022909"/>
    </source>
</evidence>
<dbReference type="SUPFAM" id="SSF51717">
    <property type="entry name" value="Dihydropteroate synthetase-like"/>
    <property type="match status" value="1"/>
</dbReference>
<evidence type="ECO:0000313" key="16">
    <source>
        <dbReference type="Proteomes" id="UP000007054"/>
    </source>
</evidence>
<accession>D4L9U0</accession>
<dbReference type="GO" id="GO:0046654">
    <property type="term" value="P:tetrahydrofolate biosynthetic process"/>
    <property type="evidence" value="ECO:0007669"/>
    <property type="project" value="UniProtKB-UniPathway"/>
</dbReference>
<keyword evidence="10 13" id="KW-0289">Folate biosynthesis</keyword>
<evidence type="ECO:0000256" key="9">
    <source>
        <dbReference type="ARBA" id="ARBA00022842"/>
    </source>
</evidence>
<keyword evidence="16" id="KW-1185">Reference proteome</keyword>
<dbReference type="InterPro" id="IPR006390">
    <property type="entry name" value="DHP_synth_dom"/>
</dbReference>
<evidence type="ECO:0000256" key="6">
    <source>
        <dbReference type="ARBA" id="ARBA00016919"/>
    </source>
</evidence>
<dbReference type="GO" id="GO:0004156">
    <property type="term" value="F:dihydropteroate synthase activity"/>
    <property type="evidence" value="ECO:0007669"/>
    <property type="project" value="UniProtKB-EC"/>
</dbReference>
<dbReference type="InterPro" id="IPR011005">
    <property type="entry name" value="Dihydropteroate_synth-like_sf"/>
</dbReference>
<dbReference type="KEGG" id="rch:RUM_01170"/>
<feature type="domain" description="Pterin-binding" evidence="14">
    <location>
        <begin position="14"/>
        <end position="260"/>
    </location>
</feature>
<evidence type="ECO:0000256" key="2">
    <source>
        <dbReference type="ARBA" id="ARBA00001946"/>
    </source>
</evidence>
<comment type="cofactor">
    <cofactor evidence="2 13">
        <name>Mg(2+)</name>
        <dbReference type="ChEBI" id="CHEBI:18420"/>
    </cofactor>
</comment>
<dbReference type="GeneID" id="83154974"/>
<dbReference type="Pfam" id="PF00809">
    <property type="entry name" value="Pterin_bind"/>
    <property type="match status" value="1"/>
</dbReference>
<dbReference type="InterPro" id="IPR000489">
    <property type="entry name" value="Pterin-binding_dom"/>
</dbReference>
<dbReference type="GO" id="GO:0046656">
    <property type="term" value="P:folic acid biosynthetic process"/>
    <property type="evidence" value="ECO:0007669"/>
    <property type="project" value="UniProtKB-KW"/>
</dbReference>
<dbReference type="AlphaFoldDB" id="D4L9U0"/>
<dbReference type="BioCyc" id="RCHA213810:RUM_RS00570-MONOMER"/>
<evidence type="ECO:0000256" key="4">
    <source>
        <dbReference type="ARBA" id="ARBA00009503"/>
    </source>
</evidence>
<dbReference type="OrthoDB" id="9811744at2"/>
<evidence type="ECO:0000256" key="13">
    <source>
        <dbReference type="RuleBase" id="RU361205"/>
    </source>
</evidence>
<evidence type="ECO:0000256" key="1">
    <source>
        <dbReference type="ARBA" id="ARBA00000012"/>
    </source>
</evidence>
<dbReference type="RefSeq" id="WP_015557293.1">
    <property type="nucleotide sequence ID" value="NC_021039.1"/>
</dbReference>
<reference evidence="15" key="2">
    <citation type="submission" date="2010-03" db="EMBL/GenBank/DDBJ databases">
        <authorList>
            <person name="Pajon A."/>
        </authorList>
    </citation>
    <scope>NUCLEOTIDE SEQUENCE</scope>
    <source>
        <strain evidence="15">Type strain: 18P13</strain>
    </source>
</reference>
<evidence type="ECO:0000256" key="11">
    <source>
        <dbReference type="ARBA" id="ARBA00030193"/>
    </source>
</evidence>
<evidence type="ECO:0000256" key="8">
    <source>
        <dbReference type="ARBA" id="ARBA00022723"/>
    </source>
</evidence>
<dbReference type="CDD" id="cd00739">
    <property type="entry name" value="DHPS"/>
    <property type="match status" value="1"/>
</dbReference>
<dbReference type="HOGENOM" id="CLU_008023_1_3_9"/>
<keyword evidence="7 13" id="KW-0808">Transferase</keyword>
<dbReference type="EC" id="2.5.1.15" evidence="5 13"/>
<comment type="similarity">
    <text evidence="4 13">Belongs to the DHPS family.</text>
</comment>
<dbReference type="Gene3D" id="3.20.20.20">
    <property type="entry name" value="Dihydropteroate synthase-like"/>
    <property type="match status" value="1"/>
</dbReference>
<keyword evidence="9 13" id="KW-0460">Magnesium</keyword>
<dbReference type="EMBL" id="FP929052">
    <property type="protein sequence ID" value="CBL16385.1"/>
    <property type="molecule type" value="Genomic_DNA"/>
</dbReference>
<evidence type="ECO:0000256" key="7">
    <source>
        <dbReference type="ARBA" id="ARBA00022679"/>
    </source>
</evidence>
<dbReference type="PANTHER" id="PTHR20941:SF1">
    <property type="entry name" value="FOLIC ACID SYNTHESIS PROTEIN FOL1"/>
    <property type="match status" value="1"/>
</dbReference>
<evidence type="ECO:0000256" key="3">
    <source>
        <dbReference type="ARBA" id="ARBA00004763"/>
    </source>
</evidence>
<protein>
    <recommendedName>
        <fullName evidence="6 13">Dihydropteroate synthase</fullName>
        <shortName evidence="13">DHPS</shortName>
        <ecNumber evidence="5 13">2.5.1.15</ecNumber>
    </recommendedName>
    <alternativeName>
        <fullName evidence="11 13">Dihydropteroate pyrophosphorylase</fullName>
    </alternativeName>
</protein>
<organism evidence="15 16">
    <name type="scientific">Ruminococcus champanellensis (strain DSM 18848 / JCM 17042 / KCTC 15320 / 18P13)</name>
    <dbReference type="NCBI Taxonomy" id="213810"/>
    <lineage>
        <taxon>Bacteria</taxon>
        <taxon>Bacillati</taxon>
        <taxon>Bacillota</taxon>
        <taxon>Clostridia</taxon>
        <taxon>Eubacteriales</taxon>
        <taxon>Oscillospiraceae</taxon>
        <taxon>Ruminococcus</taxon>
    </lineage>
</organism>
<comment type="pathway">
    <text evidence="3 13">Cofactor biosynthesis; tetrahydrofolate biosynthesis; 7,8-dihydrofolate from 2-amino-4-hydroxy-6-hydroxymethyl-7,8-dihydropteridine diphosphate and 4-aminobenzoate: step 1/2.</text>
</comment>
<dbReference type="UniPathway" id="UPA00077">
    <property type="reaction ID" value="UER00156"/>
</dbReference>
<evidence type="ECO:0000256" key="5">
    <source>
        <dbReference type="ARBA" id="ARBA00012458"/>
    </source>
</evidence>
<sequence length="273" mass="29494">MKTRIGNRVYGNHTYIMGILNVTPDSFSDGGRYTGLDAALYHAEQMLREGADILDVGGESTRPGYTRISDEEEISRITPVIEAIRARLDIPVSADTYKPAVAAAALQAGADMINDIWGFQAEPGMAEVVAQAGAACCLMHNRKEPVYDSFFEDVLSDLRRSIALAKAAGIPDDRILLDGGVGFAKSREQNLEIIRRGSEIAALGYPVLLGTSRKSVIGLTLDVPVDQRLEGTLATTVVAVMTGCQFVRVHDVLANRRAVDMTEAILGKERQDG</sequence>
<evidence type="ECO:0000259" key="14">
    <source>
        <dbReference type="PROSITE" id="PS50972"/>
    </source>
</evidence>
<dbReference type="InterPro" id="IPR045031">
    <property type="entry name" value="DHP_synth-like"/>
</dbReference>
<dbReference type="PROSITE" id="PS50972">
    <property type="entry name" value="PTERIN_BINDING"/>
    <property type="match status" value="1"/>
</dbReference>
<dbReference type="Proteomes" id="UP000007054">
    <property type="component" value="Chromosome"/>
</dbReference>
<dbReference type="PANTHER" id="PTHR20941">
    <property type="entry name" value="FOLATE SYNTHESIS PROTEINS"/>
    <property type="match status" value="1"/>
</dbReference>
<dbReference type="NCBIfam" id="TIGR01496">
    <property type="entry name" value="DHPS"/>
    <property type="match status" value="1"/>
</dbReference>
<dbReference type="PATRIC" id="fig|213810.4.peg.1668"/>
<keyword evidence="8 13" id="KW-0479">Metal-binding</keyword>
<evidence type="ECO:0000313" key="15">
    <source>
        <dbReference type="EMBL" id="CBL16385.1"/>
    </source>
</evidence>
<gene>
    <name evidence="15" type="ordered locus">RUM_01170</name>
</gene>
<reference evidence="15" key="1">
    <citation type="submission" date="2010-03" db="EMBL/GenBank/DDBJ databases">
        <title>The genome sequence of Ruminococcus sp. 18P13.</title>
        <authorList>
            <consortium name="metaHIT consortium -- http://www.metahit.eu/"/>
            <person name="Pajon A."/>
            <person name="Turner K."/>
            <person name="Parkhill J."/>
            <person name="Bernalier A."/>
        </authorList>
    </citation>
    <scope>NUCLEOTIDE SEQUENCE [LARGE SCALE GENOMIC DNA]</scope>
    <source>
        <strain evidence="15">Type strain: 18P13</strain>
    </source>
</reference>
<dbReference type="PROSITE" id="PS00793">
    <property type="entry name" value="DHPS_2"/>
    <property type="match status" value="1"/>
</dbReference>
<dbReference type="FunFam" id="3.20.20.20:FF:000006">
    <property type="entry name" value="Dihydropteroate synthase"/>
    <property type="match status" value="1"/>
</dbReference>
<evidence type="ECO:0000256" key="12">
    <source>
        <dbReference type="ARBA" id="ARBA00053449"/>
    </source>
</evidence>
<name>D4L9U0_RUMC1</name>
<dbReference type="STRING" id="213810.RUM_01170"/>
<comment type="catalytic activity">
    <reaction evidence="1">
        <text>(7,8-dihydropterin-6-yl)methyl diphosphate + 4-aminobenzoate = 7,8-dihydropteroate + diphosphate</text>
        <dbReference type="Rhea" id="RHEA:19949"/>
        <dbReference type="ChEBI" id="CHEBI:17836"/>
        <dbReference type="ChEBI" id="CHEBI:17839"/>
        <dbReference type="ChEBI" id="CHEBI:33019"/>
        <dbReference type="ChEBI" id="CHEBI:72950"/>
        <dbReference type="EC" id="2.5.1.15"/>
    </reaction>
</comment>
<comment type="function">
    <text evidence="12 13">Catalyzes the condensation of para-aminobenzoate (pABA) with 6-hydroxymethyl-7,8-dihydropterin diphosphate (DHPt-PP) to form 7,8-dihydropteroate (H2Pte), the immediate precursor of folate derivatives.</text>
</comment>
<dbReference type="GO" id="GO:0005829">
    <property type="term" value="C:cytosol"/>
    <property type="evidence" value="ECO:0007669"/>
    <property type="project" value="TreeGrafter"/>
</dbReference>
<dbReference type="PROSITE" id="PS00792">
    <property type="entry name" value="DHPS_1"/>
    <property type="match status" value="1"/>
</dbReference>
<proteinExistence type="inferred from homology"/>
<dbReference type="GO" id="GO:0046872">
    <property type="term" value="F:metal ion binding"/>
    <property type="evidence" value="ECO:0007669"/>
    <property type="project" value="UniProtKB-KW"/>
</dbReference>